<dbReference type="InterPro" id="IPR013120">
    <property type="entry name" value="FAR_NAD-bd"/>
</dbReference>
<reference evidence="4 5" key="1">
    <citation type="journal article" date="2016" name="Mol. Biol. Evol.">
        <title>Comparative Genomics of Early-Diverging Mushroom-Forming Fungi Provides Insights into the Origins of Lignocellulose Decay Capabilities.</title>
        <authorList>
            <person name="Nagy L.G."/>
            <person name="Riley R."/>
            <person name="Tritt A."/>
            <person name="Adam C."/>
            <person name="Daum C."/>
            <person name="Floudas D."/>
            <person name="Sun H."/>
            <person name="Yadav J.S."/>
            <person name="Pangilinan J."/>
            <person name="Larsson K.H."/>
            <person name="Matsuura K."/>
            <person name="Barry K."/>
            <person name="Labutti K."/>
            <person name="Kuo R."/>
            <person name="Ohm R.A."/>
            <person name="Bhattacharya S.S."/>
            <person name="Shirouzu T."/>
            <person name="Yoshinaga Y."/>
            <person name="Martin F.M."/>
            <person name="Grigoriev I.V."/>
            <person name="Hibbett D.S."/>
        </authorList>
    </citation>
    <scope>NUCLEOTIDE SEQUENCE [LARGE SCALE GENOMIC DNA]</scope>
    <source>
        <strain evidence="4 5">93-53</strain>
    </source>
</reference>
<dbReference type="PROSITE" id="PS50075">
    <property type="entry name" value="CARRIER"/>
    <property type="match status" value="1"/>
</dbReference>
<name>A0A165DVU9_9APHY</name>
<keyword evidence="2" id="KW-0597">Phosphoprotein</keyword>
<proteinExistence type="predicted"/>
<dbReference type="Pfam" id="PF07993">
    <property type="entry name" value="NAD_binding_4"/>
    <property type="match status" value="1"/>
</dbReference>
<dbReference type="PANTHER" id="PTHR43439:SF2">
    <property type="entry name" value="ENZYME, PUTATIVE (JCVI)-RELATED"/>
    <property type="match status" value="1"/>
</dbReference>
<dbReference type="SUPFAM" id="SSF51735">
    <property type="entry name" value="NAD(P)-binding Rossmann-fold domains"/>
    <property type="match status" value="1"/>
</dbReference>
<dbReference type="EMBL" id="KV427628">
    <property type="protein sequence ID" value="KZT05734.1"/>
    <property type="molecule type" value="Genomic_DNA"/>
</dbReference>
<keyword evidence="5" id="KW-1185">Reference proteome</keyword>
<evidence type="ECO:0000256" key="2">
    <source>
        <dbReference type="ARBA" id="ARBA00022553"/>
    </source>
</evidence>
<dbReference type="InterPro" id="IPR036736">
    <property type="entry name" value="ACP-like_sf"/>
</dbReference>
<dbReference type="Gene3D" id="3.40.50.720">
    <property type="entry name" value="NAD(P)-binding Rossmann-like Domain"/>
    <property type="match status" value="1"/>
</dbReference>
<organism evidence="4 5">
    <name type="scientific">Laetiporus sulphureus 93-53</name>
    <dbReference type="NCBI Taxonomy" id="1314785"/>
    <lineage>
        <taxon>Eukaryota</taxon>
        <taxon>Fungi</taxon>
        <taxon>Dikarya</taxon>
        <taxon>Basidiomycota</taxon>
        <taxon>Agaricomycotina</taxon>
        <taxon>Agaricomycetes</taxon>
        <taxon>Polyporales</taxon>
        <taxon>Laetiporus</taxon>
    </lineage>
</organism>
<dbReference type="InterPro" id="IPR042099">
    <property type="entry name" value="ANL_N_sf"/>
</dbReference>
<dbReference type="InterPro" id="IPR009081">
    <property type="entry name" value="PP-bd_ACP"/>
</dbReference>
<dbReference type="PROSITE" id="PS00455">
    <property type="entry name" value="AMP_BINDING"/>
    <property type="match status" value="1"/>
</dbReference>
<dbReference type="Pfam" id="PF23562">
    <property type="entry name" value="AMP-binding_C_3"/>
    <property type="match status" value="1"/>
</dbReference>
<evidence type="ECO:0000313" key="5">
    <source>
        <dbReference type="Proteomes" id="UP000076871"/>
    </source>
</evidence>
<dbReference type="Gene3D" id="1.10.1200.10">
    <property type="entry name" value="ACP-like"/>
    <property type="match status" value="1"/>
</dbReference>
<dbReference type="SUPFAM" id="SSF56801">
    <property type="entry name" value="Acetyl-CoA synthetase-like"/>
    <property type="match status" value="1"/>
</dbReference>
<dbReference type="PANTHER" id="PTHR43439">
    <property type="entry name" value="PHENYLACETATE-COENZYME A LIGASE"/>
    <property type="match status" value="1"/>
</dbReference>
<dbReference type="OrthoDB" id="429813at2759"/>
<gene>
    <name evidence="4" type="ORF">LAESUDRAFT_680805</name>
</gene>
<dbReference type="InterPro" id="IPR020845">
    <property type="entry name" value="AMP-binding_CS"/>
</dbReference>
<dbReference type="Gene3D" id="3.40.50.12780">
    <property type="entry name" value="N-terminal domain of ligase-like"/>
    <property type="match status" value="1"/>
</dbReference>
<feature type="domain" description="Carrier" evidence="3">
    <location>
        <begin position="576"/>
        <end position="667"/>
    </location>
</feature>
<keyword evidence="1" id="KW-0596">Phosphopantetheine</keyword>
<dbReference type="SUPFAM" id="SSF47336">
    <property type="entry name" value="ACP-like"/>
    <property type="match status" value="1"/>
</dbReference>
<sequence>MAVIDMLLCPPLDGTVSVLPGFLDFHAHYNPTVSLFELVSDDEHNDDATISFQQFAHATHRIAHIFHPLRPSSGRIVVALLISSDGLLHHALLVGLIRAGIIPFPMMPRNSAPAIISMLERTDCHHIISQPAFAPLIAAIRSTNTDYIIHLHDLPAISAIFPELIQKANATVPEPYPLSQLAVAPLDIVFYLHSSGSTGLPKPIPLSQRDILSWCCSSSHIDARDHGLHWGAMSLPAFHMLGIIIGLFTPLMSGRSSALFLPRAHRSLPPVIPTPENTITAARHAHIDILMVVPTFLEAWAKDDGSVRYLSSLSAVTFSGGPVSNASGTRLAAAGVNLYSIYGGTEFGAPVRIFDLDDDPHNIRDAKKKTRLDWNYMQFYEKCMPRWVPEVNGLYELQLLSCPGHSLSVENLPNGECGYATSDLWEPHPSKPGLWRIVGRKDDIIVLSTGEKVSAEQERTICSSPMVGGALMFGRGHAHLGVLVEPHPSEVVVPQDESALAKLRNALWPYVEEANRMMPAFARIYKEMILVTDPSRPLVRAGKGTVIRAPSLALYETEIEALYKAVEESSNLIDVESPRSWTESEVAEWLAIQATSVNNHHTVTKSKDLFEQGFDSLSATLLRNRIIGALSASSDVAANTASREIHSDFVFSYPTIGELAAAISNLVNPGSPTRLAVKSPVQHMTMLIQKHAADLTPAPNLDDVDGAGRRIIMITGTTGTLGAHVLAASLVDERVARIIAVNRGSSLLERHRKAFEAARLPLDILSNKKLSFLGCDFDQDDLGLDCATVKELRSTVTHVVHSAWRLDFNLSLSSFEGHISAVVRLMKTLPRAHLIFTSSVSAVQSWNISEQGLSVPEVPIEDPTVAIGTGYGMSKYVVEQILSKASNIGWHTTTVRIGQICGSVETGAWKSSEWVPSLLKSSIALGCLPIMEGTVSWIPMPAVALSVIDVVMTEKYPVLVNLSHPRPTPSHDVFHAFNSALGLGLPFVSMERWVLKLEQFAKRPSAKDISDMPGIKLLDFFRALTMRMKQTKDAQTISYEMGGLPLLATSEASQLCPTVRDLRPLCPEYATAWVKFWRNEGFIV</sequence>
<accession>A0A165DVU9</accession>
<dbReference type="GO" id="GO:0031177">
    <property type="term" value="F:phosphopantetheine binding"/>
    <property type="evidence" value="ECO:0007669"/>
    <property type="project" value="InterPro"/>
</dbReference>
<dbReference type="STRING" id="1314785.A0A165DVU9"/>
<dbReference type="Pfam" id="PF00501">
    <property type="entry name" value="AMP-binding"/>
    <property type="match status" value="1"/>
</dbReference>
<dbReference type="Proteomes" id="UP000076871">
    <property type="component" value="Unassembled WGS sequence"/>
</dbReference>
<evidence type="ECO:0000313" key="4">
    <source>
        <dbReference type="EMBL" id="KZT05734.1"/>
    </source>
</evidence>
<dbReference type="InterPro" id="IPR000873">
    <property type="entry name" value="AMP-dep_synth/lig_dom"/>
</dbReference>
<evidence type="ECO:0000256" key="1">
    <source>
        <dbReference type="ARBA" id="ARBA00022450"/>
    </source>
</evidence>
<dbReference type="RefSeq" id="XP_040763474.1">
    <property type="nucleotide sequence ID" value="XM_040905742.1"/>
</dbReference>
<dbReference type="InterPro" id="IPR020806">
    <property type="entry name" value="PKS_PP-bd"/>
</dbReference>
<evidence type="ECO:0000259" key="3">
    <source>
        <dbReference type="PROSITE" id="PS50075"/>
    </source>
</evidence>
<dbReference type="InterPro" id="IPR036291">
    <property type="entry name" value="NAD(P)-bd_dom_sf"/>
</dbReference>
<protein>
    <submittedName>
        <fullName evidence="4">Putative aminoadipate reductase</fullName>
    </submittedName>
</protein>
<dbReference type="InterPro" id="IPR051414">
    <property type="entry name" value="Adenylate-forming_Reductase"/>
</dbReference>
<dbReference type="InParanoid" id="A0A165DVU9"/>
<dbReference type="GeneID" id="63822772"/>
<dbReference type="SMART" id="SM00823">
    <property type="entry name" value="PKS_PP"/>
    <property type="match status" value="1"/>
</dbReference>
<dbReference type="AlphaFoldDB" id="A0A165DVU9"/>